<evidence type="ECO:0000313" key="3">
    <source>
        <dbReference type="Proteomes" id="UP000270924"/>
    </source>
</evidence>
<proteinExistence type="predicted"/>
<protein>
    <submittedName>
        <fullName evidence="2">Uncharacterized protein</fullName>
    </submittedName>
</protein>
<evidence type="ECO:0000313" key="2">
    <source>
        <dbReference type="EMBL" id="VDM14078.1"/>
    </source>
</evidence>
<organism evidence="2 3">
    <name type="scientific">Wuchereria bancrofti</name>
    <dbReference type="NCBI Taxonomy" id="6293"/>
    <lineage>
        <taxon>Eukaryota</taxon>
        <taxon>Metazoa</taxon>
        <taxon>Ecdysozoa</taxon>
        <taxon>Nematoda</taxon>
        <taxon>Chromadorea</taxon>
        <taxon>Rhabditida</taxon>
        <taxon>Spirurina</taxon>
        <taxon>Spiruromorpha</taxon>
        <taxon>Filarioidea</taxon>
        <taxon>Onchocercidae</taxon>
        <taxon>Wuchereria</taxon>
    </lineage>
</organism>
<dbReference type="InParanoid" id="A0A3P7FTN8"/>
<gene>
    <name evidence="2" type="ORF">WBA_LOCUS7464</name>
</gene>
<sequence>MTSPMKRITFAVFAHTSIAWHACMLMSTKSRKRSLPYPSVLRCQQKKLSTPTSTVQRVNRSSTPNPQRDNQTNSLRNYELQSRRSKSVGRYVESQNGMEQPYQRSSENLNRESEEWGSGWRHELGAASCC</sequence>
<dbReference type="AlphaFoldDB" id="A0A3P7FTN8"/>
<reference evidence="2 3" key="1">
    <citation type="submission" date="2018-11" db="EMBL/GenBank/DDBJ databases">
        <authorList>
            <consortium name="Pathogen Informatics"/>
        </authorList>
    </citation>
    <scope>NUCLEOTIDE SEQUENCE [LARGE SCALE GENOMIC DNA]</scope>
</reference>
<dbReference type="Proteomes" id="UP000270924">
    <property type="component" value="Unassembled WGS sequence"/>
</dbReference>
<feature type="region of interest" description="Disordered" evidence="1">
    <location>
        <begin position="46"/>
        <end position="117"/>
    </location>
</feature>
<feature type="compositionally biased region" description="Polar residues" evidence="1">
    <location>
        <begin position="46"/>
        <end position="80"/>
    </location>
</feature>
<feature type="non-terminal residue" evidence="2">
    <location>
        <position position="130"/>
    </location>
</feature>
<keyword evidence="3" id="KW-1185">Reference proteome</keyword>
<name>A0A3P7FTN8_WUCBA</name>
<accession>A0A3P7FTN8</accession>
<evidence type="ECO:0000256" key="1">
    <source>
        <dbReference type="SAM" id="MobiDB-lite"/>
    </source>
</evidence>
<dbReference type="EMBL" id="UYWW01005330">
    <property type="protein sequence ID" value="VDM14078.1"/>
    <property type="molecule type" value="Genomic_DNA"/>
</dbReference>